<dbReference type="Proteomes" id="UP000481861">
    <property type="component" value="Unassembled WGS sequence"/>
</dbReference>
<feature type="domain" description="Oxidoreductase acuF-like C2H2 type zinc-finger" evidence="2">
    <location>
        <begin position="382"/>
        <end position="411"/>
    </location>
</feature>
<feature type="compositionally biased region" description="Basic and acidic residues" evidence="1">
    <location>
        <begin position="576"/>
        <end position="589"/>
    </location>
</feature>
<evidence type="ECO:0000313" key="4">
    <source>
        <dbReference type="Proteomes" id="UP000481861"/>
    </source>
</evidence>
<feature type="region of interest" description="Disordered" evidence="1">
    <location>
        <begin position="107"/>
        <end position="140"/>
    </location>
</feature>
<dbReference type="Pfam" id="PF26082">
    <property type="entry name" value="zf-C2H2_AcuF"/>
    <property type="match status" value="1"/>
</dbReference>
<evidence type="ECO:0000256" key="1">
    <source>
        <dbReference type="SAM" id="MobiDB-lite"/>
    </source>
</evidence>
<reference evidence="3 4" key="1">
    <citation type="submission" date="2020-01" db="EMBL/GenBank/DDBJ databases">
        <authorList>
            <consortium name="DOE Joint Genome Institute"/>
            <person name="Haridas S."/>
            <person name="Albert R."/>
            <person name="Binder M."/>
            <person name="Bloem J."/>
            <person name="Labutti K."/>
            <person name="Salamov A."/>
            <person name="Andreopoulos B."/>
            <person name="Baker S.E."/>
            <person name="Barry K."/>
            <person name="Bills G."/>
            <person name="Bluhm B.H."/>
            <person name="Cannon C."/>
            <person name="Castanera R."/>
            <person name="Culley D.E."/>
            <person name="Daum C."/>
            <person name="Ezra D."/>
            <person name="Gonzalez J.B."/>
            <person name="Henrissat B."/>
            <person name="Kuo A."/>
            <person name="Liang C."/>
            <person name="Lipzen A."/>
            <person name="Lutzoni F."/>
            <person name="Magnuson J."/>
            <person name="Mondo S."/>
            <person name="Nolan M."/>
            <person name="Ohm R."/>
            <person name="Pangilinan J."/>
            <person name="Park H.-J.H."/>
            <person name="Ramirez L."/>
            <person name="Alfaro M."/>
            <person name="Sun H."/>
            <person name="Tritt A."/>
            <person name="Yoshinaga Y."/>
            <person name="Zwiers L.-H.L."/>
            <person name="Turgeon B.G."/>
            <person name="Goodwin S.B."/>
            <person name="Spatafora J.W."/>
            <person name="Crous P.W."/>
            <person name="Grigoriev I.V."/>
        </authorList>
    </citation>
    <scope>NUCLEOTIDE SEQUENCE [LARGE SCALE GENOMIC DNA]</scope>
    <source>
        <strain evidence="3 4">CBS 611.86</strain>
    </source>
</reference>
<feature type="compositionally biased region" description="Polar residues" evidence="1">
    <location>
        <begin position="553"/>
        <end position="562"/>
    </location>
</feature>
<dbReference type="PANTHER" id="PTHR35391">
    <property type="entry name" value="C2H2-TYPE DOMAIN-CONTAINING PROTEIN-RELATED"/>
    <property type="match status" value="1"/>
</dbReference>
<dbReference type="EMBL" id="JAADJZ010000007">
    <property type="protein sequence ID" value="KAF2873673.1"/>
    <property type="molecule type" value="Genomic_DNA"/>
</dbReference>
<comment type="caution">
    <text evidence="3">The sequence shown here is derived from an EMBL/GenBank/DDBJ whole genome shotgun (WGS) entry which is preliminary data.</text>
</comment>
<accession>A0A7C8IDN5</accession>
<evidence type="ECO:0000259" key="2">
    <source>
        <dbReference type="Pfam" id="PF26082"/>
    </source>
</evidence>
<dbReference type="OrthoDB" id="3799840at2759"/>
<dbReference type="PANTHER" id="PTHR35391:SF7">
    <property type="entry name" value="C2H2-TYPE DOMAIN-CONTAINING PROTEIN"/>
    <property type="match status" value="1"/>
</dbReference>
<name>A0A7C8IDN5_9PLEO</name>
<proteinExistence type="predicted"/>
<dbReference type="InterPro" id="IPR058925">
    <property type="entry name" value="zf-C2H2_AcuF"/>
</dbReference>
<organism evidence="3 4">
    <name type="scientific">Massariosphaeria phaeospora</name>
    <dbReference type="NCBI Taxonomy" id="100035"/>
    <lineage>
        <taxon>Eukaryota</taxon>
        <taxon>Fungi</taxon>
        <taxon>Dikarya</taxon>
        <taxon>Ascomycota</taxon>
        <taxon>Pezizomycotina</taxon>
        <taxon>Dothideomycetes</taxon>
        <taxon>Pleosporomycetidae</taxon>
        <taxon>Pleosporales</taxon>
        <taxon>Pleosporales incertae sedis</taxon>
        <taxon>Massariosphaeria</taxon>
    </lineage>
</organism>
<sequence>MDHDDDVGNLAAQSARCLASFRLLLRSLHDGTLDRNLHGGTVDGEFARFKIWAGSLGALQRGPSSLDVRLRDSAVMRNSILGLLDRLDHTLVQCYQIVSGQRLPLEEQFRVEPDPDGTSDTGSEDSQTSGDSGEATELGQLSQTMKSLVTSLYRLSFKIRNTKTRTTTSKALIHKELDVDTGIDIFLAFEELDRRHVHEHLHQLRSHATLATTSDDQLSERSSESSESDHVPWPCLTEEVVQTLKGTRLEQYSVTTDETLAKRLARSITDRRRHFAYWRRHALKLAQPEQKPTDPRPQELSSNLPTLLPLVTGLSNDQPRVPELPSSRPKTVVSGTEATFFNKEVEDKLDTETVISYATTAYGLDGKKVDLPPEPPEVHSKTEFMCPYCHVMCPSRQGKGKAWRSHVLHDLQPYVCTYPDCLTGEQLYTSRYTWLEHERLAHLRFWQCHEHIGASFLTKEDFRKHLLDTHVDLTTPQAQQLANFSESTHQDERDTCPFCLIQAPFPKGFHQHMAFHQEQISTFALPRNLVLDGTDNESNHSSNAQAGARSEDQNSSDSSGYSDTDIKPRKPKRYKIRDGGPEWAKDPAKWEEGTKEWANKALVGADDAVIAGLQSMLTDHLRTHRGKQPVILRERRRE</sequence>
<protein>
    <recommendedName>
        <fullName evidence="2">Oxidoreductase acuF-like C2H2 type zinc-finger domain-containing protein</fullName>
    </recommendedName>
</protein>
<gene>
    <name evidence="3" type="ORF">BDV95DRAFT_351021</name>
</gene>
<feature type="region of interest" description="Disordered" evidence="1">
    <location>
        <begin position="212"/>
        <end position="231"/>
    </location>
</feature>
<evidence type="ECO:0000313" key="3">
    <source>
        <dbReference type="EMBL" id="KAF2873673.1"/>
    </source>
</evidence>
<feature type="compositionally biased region" description="Polar residues" evidence="1">
    <location>
        <begin position="118"/>
        <end position="131"/>
    </location>
</feature>
<feature type="region of interest" description="Disordered" evidence="1">
    <location>
        <begin position="531"/>
        <end position="589"/>
    </location>
</feature>
<keyword evidence="4" id="KW-1185">Reference proteome</keyword>
<feature type="compositionally biased region" description="Basic and acidic residues" evidence="1">
    <location>
        <begin position="218"/>
        <end position="230"/>
    </location>
</feature>
<dbReference type="AlphaFoldDB" id="A0A7C8IDN5"/>